<evidence type="ECO:0000259" key="8">
    <source>
        <dbReference type="Pfam" id="PF02776"/>
    </source>
</evidence>
<evidence type="ECO:0000256" key="1">
    <source>
        <dbReference type="ARBA" id="ARBA00022679"/>
    </source>
</evidence>
<dbReference type="EC" id="2.2.1.9" evidence="6"/>
<proteinExistence type="inferred from homology"/>
<comment type="catalytic activity">
    <reaction evidence="6">
        <text>isochorismate + 2-oxoglutarate + H(+) = 5-enolpyruvoyl-6-hydroxy-2-succinyl-cyclohex-3-ene-1-carboxylate + CO2</text>
        <dbReference type="Rhea" id="RHEA:25593"/>
        <dbReference type="ChEBI" id="CHEBI:15378"/>
        <dbReference type="ChEBI" id="CHEBI:16526"/>
        <dbReference type="ChEBI" id="CHEBI:16810"/>
        <dbReference type="ChEBI" id="CHEBI:29780"/>
        <dbReference type="ChEBI" id="CHEBI:58818"/>
        <dbReference type="EC" id="2.2.1.9"/>
    </reaction>
</comment>
<dbReference type="InterPro" id="IPR004433">
    <property type="entry name" value="MenaQ_synth_MenD"/>
</dbReference>
<dbReference type="UniPathway" id="UPA00079"/>
<dbReference type="CDD" id="cd07037">
    <property type="entry name" value="TPP_PYR_MenD"/>
    <property type="match status" value="1"/>
</dbReference>
<evidence type="ECO:0000313" key="10">
    <source>
        <dbReference type="Proteomes" id="UP000572635"/>
    </source>
</evidence>
<dbReference type="PANTHER" id="PTHR42916:SF1">
    <property type="entry name" value="PROTEIN PHYLLO, CHLOROPLASTIC"/>
    <property type="match status" value="1"/>
</dbReference>
<keyword evidence="1 6" id="KW-0808">Transferase</keyword>
<dbReference type="NCBIfam" id="TIGR00173">
    <property type="entry name" value="menD"/>
    <property type="match status" value="1"/>
</dbReference>
<comment type="similarity">
    <text evidence="6">Belongs to the TPP enzyme family. MenD subfamily.</text>
</comment>
<keyword evidence="5 6" id="KW-0464">Manganese</keyword>
<dbReference type="EMBL" id="JACHDB010000001">
    <property type="protein sequence ID" value="MBB5431554.1"/>
    <property type="molecule type" value="Genomic_DNA"/>
</dbReference>
<accession>A0A7W8QJT9</accession>
<dbReference type="RefSeq" id="WP_184391250.1">
    <property type="nucleotide sequence ID" value="NZ_BAAAJD010000146.1"/>
</dbReference>
<evidence type="ECO:0000256" key="2">
    <source>
        <dbReference type="ARBA" id="ARBA00022723"/>
    </source>
</evidence>
<dbReference type="Pfam" id="PF02776">
    <property type="entry name" value="TPP_enzyme_N"/>
    <property type="match status" value="1"/>
</dbReference>
<keyword evidence="3 6" id="KW-0460">Magnesium</keyword>
<dbReference type="AlphaFoldDB" id="A0A7W8QJT9"/>
<dbReference type="Gene3D" id="3.40.50.970">
    <property type="match status" value="2"/>
</dbReference>
<name>A0A7W8QJT9_9ACTN</name>
<comment type="cofactor">
    <cofactor evidence="6">
        <name>thiamine diphosphate</name>
        <dbReference type="ChEBI" id="CHEBI:58937"/>
    </cofactor>
    <text evidence="6">Binds 1 thiamine pyrophosphate per subunit.</text>
</comment>
<evidence type="ECO:0000256" key="6">
    <source>
        <dbReference type="HAMAP-Rule" id="MF_01659"/>
    </source>
</evidence>
<sequence>MNPSTALARVFVDELARCGLAEAVIAPGSRSTPLALALVAHPGIRVHVRIDERSAGFCALGLARASRRPVVLVCTSGTAAANFHPAVMEADHGGVPLLVLTADRPPELRDTGANQTVDQIRLYGTAVRFFAEVGVAEAVPGMVAYWRSLACRAWAATGSGRPGPVHLNMAFREPLVPGPGGSADWPEPLDGRPGGGPWTSAQPVPAEPPPVQLPAVERGAIVCGDGDYDPIPYLALSAATGWPLLAEPTSNARRFEALSAYRQLLAAPAFAAAHAPDLVVTVGRPGLSRQLMSFLRSARRHIAVGDPRHFADPVRTACEVVPAVAPPPDAEPGTAWAASWQAAEKAARTALDALLDAEEALSEPRLARDLAARLPAGSLLFAGSSMPVRDLDAAMAPRCGLRIIGNRGVSGIDGTVSTAVGAALAHRSEGGGRSYALLGDLALLHDQNGLVIGPGEPRPELSVVVVNNDGGGIFSGLEQAGHPDFERVFGTPHGVSMERVAAMADIPYTRLEWASDLPKALLGEGLRMIEVRTGRSDSAELRARMQEAVERALAG</sequence>
<comment type="pathway">
    <text evidence="6">Quinol/quinone metabolism; menaquinone biosynthesis.</text>
</comment>
<dbReference type="PIRSF" id="PIRSF004983">
    <property type="entry name" value="MenD"/>
    <property type="match status" value="1"/>
</dbReference>
<keyword evidence="10" id="KW-1185">Reference proteome</keyword>
<evidence type="ECO:0000256" key="4">
    <source>
        <dbReference type="ARBA" id="ARBA00023052"/>
    </source>
</evidence>
<dbReference type="GO" id="GO:0030145">
    <property type="term" value="F:manganese ion binding"/>
    <property type="evidence" value="ECO:0007669"/>
    <property type="project" value="UniProtKB-UniRule"/>
</dbReference>
<evidence type="ECO:0000313" key="9">
    <source>
        <dbReference type="EMBL" id="MBB5431554.1"/>
    </source>
</evidence>
<dbReference type="CDD" id="cd02009">
    <property type="entry name" value="TPP_SHCHC_synthase"/>
    <property type="match status" value="1"/>
</dbReference>
<dbReference type="GO" id="GO:0009234">
    <property type="term" value="P:menaquinone biosynthetic process"/>
    <property type="evidence" value="ECO:0007669"/>
    <property type="project" value="UniProtKB-UniRule"/>
</dbReference>
<dbReference type="GO" id="GO:0070204">
    <property type="term" value="F:2-succinyl-5-enolpyruvyl-6-hydroxy-3-cyclohexene-1-carboxylic-acid synthase activity"/>
    <property type="evidence" value="ECO:0007669"/>
    <property type="project" value="UniProtKB-UniRule"/>
</dbReference>
<evidence type="ECO:0000256" key="3">
    <source>
        <dbReference type="ARBA" id="ARBA00022842"/>
    </source>
</evidence>
<feature type="domain" description="Thiamine pyrophosphate enzyme N-terminal TPP-binding" evidence="8">
    <location>
        <begin position="7"/>
        <end position="121"/>
    </location>
</feature>
<dbReference type="PANTHER" id="PTHR42916">
    <property type="entry name" value="2-SUCCINYL-5-ENOLPYRUVYL-6-HYDROXY-3-CYCLOHEXENE-1-CARBOXYLATE SYNTHASE"/>
    <property type="match status" value="1"/>
</dbReference>
<evidence type="ECO:0000256" key="5">
    <source>
        <dbReference type="ARBA" id="ARBA00023211"/>
    </source>
</evidence>
<feature type="region of interest" description="Disordered" evidence="7">
    <location>
        <begin position="177"/>
        <end position="211"/>
    </location>
</feature>
<keyword evidence="2 6" id="KW-0479">Metal-binding</keyword>
<dbReference type="UniPathway" id="UPA01057">
    <property type="reaction ID" value="UER00164"/>
</dbReference>
<evidence type="ECO:0000256" key="7">
    <source>
        <dbReference type="SAM" id="MobiDB-lite"/>
    </source>
</evidence>
<comment type="pathway">
    <text evidence="6">Quinol/quinone metabolism; 1,4-dihydroxy-2-naphthoate biosynthesis; 1,4-dihydroxy-2-naphthoate from chorismate: step 2/7.</text>
</comment>
<dbReference type="GO" id="GO:0000287">
    <property type="term" value="F:magnesium ion binding"/>
    <property type="evidence" value="ECO:0007669"/>
    <property type="project" value="UniProtKB-UniRule"/>
</dbReference>
<comment type="caution">
    <text evidence="9">The sequence shown here is derived from an EMBL/GenBank/DDBJ whole genome shotgun (WGS) entry which is preliminary data.</text>
</comment>
<organism evidence="9 10">
    <name type="scientific">Nocardiopsis composta</name>
    <dbReference type="NCBI Taxonomy" id="157465"/>
    <lineage>
        <taxon>Bacteria</taxon>
        <taxon>Bacillati</taxon>
        <taxon>Actinomycetota</taxon>
        <taxon>Actinomycetes</taxon>
        <taxon>Streptosporangiales</taxon>
        <taxon>Nocardiopsidaceae</taxon>
        <taxon>Nocardiopsis</taxon>
    </lineage>
</organism>
<dbReference type="InterPro" id="IPR012001">
    <property type="entry name" value="Thiamin_PyroP_enz_TPP-bd_dom"/>
</dbReference>
<keyword evidence="4 6" id="KW-0786">Thiamine pyrophosphate</keyword>
<gene>
    <name evidence="6" type="primary">menD</name>
    <name evidence="9" type="ORF">HDA36_001638</name>
</gene>
<comment type="cofactor">
    <cofactor evidence="6">
        <name>Mg(2+)</name>
        <dbReference type="ChEBI" id="CHEBI:18420"/>
    </cofactor>
    <cofactor evidence="6">
        <name>Mn(2+)</name>
        <dbReference type="ChEBI" id="CHEBI:29035"/>
    </cofactor>
</comment>
<dbReference type="HAMAP" id="MF_01659">
    <property type="entry name" value="MenD"/>
    <property type="match status" value="1"/>
</dbReference>
<dbReference type="Gene3D" id="3.40.50.1220">
    <property type="entry name" value="TPP-binding domain"/>
    <property type="match status" value="1"/>
</dbReference>
<dbReference type="SUPFAM" id="SSF52518">
    <property type="entry name" value="Thiamin diphosphate-binding fold (THDP-binding)"/>
    <property type="match status" value="2"/>
</dbReference>
<reference evidence="9 10" key="1">
    <citation type="submission" date="2020-08" db="EMBL/GenBank/DDBJ databases">
        <title>Sequencing the genomes of 1000 actinobacteria strains.</title>
        <authorList>
            <person name="Klenk H.-P."/>
        </authorList>
    </citation>
    <scope>NUCLEOTIDE SEQUENCE [LARGE SCALE GENOMIC DNA]</scope>
    <source>
        <strain evidence="9 10">DSM 44551</strain>
    </source>
</reference>
<keyword evidence="6" id="KW-0474">Menaquinone biosynthesis</keyword>
<dbReference type="Proteomes" id="UP000572635">
    <property type="component" value="Unassembled WGS sequence"/>
</dbReference>
<dbReference type="GO" id="GO:0030976">
    <property type="term" value="F:thiamine pyrophosphate binding"/>
    <property type="evidence" value="ECO:0007669"/>
    <property type="project" value="UniProtKB-UniRule"/>
</dbReference>
<protein>
    <recommendedName>
        <fullName evidence="6">2-succinyl-5-enolpyruvyl-6-hydroxy-3-cyclohexene-1-carboxylate synthase</fullName>
        <shortName evidence="6">SEPHCHC synthase</shortName>
        <ecNumber evidence="6">2.2.1.9</ecNumber>
    </recommendedName>
    <alternativeName>
        <fullName evidence="6">Menaquinone biosynthesis protein MenD</fullName>
    </alternativeName>
</protein>
<comment type="subunit">
    <text evidence="6">Homodimer.</text>
</comment>
<comment type="function">
    <text evidence="6">Catalyzes the thiamine diphosphate-dependent decarboxylation of 2-oxoglutarate and the subsequent addition of the resulting succinic semialdehyde-thiamine pyrophosphate anion to isochorismate to yield 2-succinyl-5-enolpyruvyl-6-hydroxy-3-cyclohexene-1-carboxylate (SEPHCHC).</text>
</comment>
<dbReference type="InterPro" id="IPR029061">
    <property type="entry name" value="THDP-binding"/>
</dbReference>